<dbReference type="STRING" id="640948.SAMN05216238_10729"/>
<dbReference type="Proteomes" id="UP000199474">
    <property type="component" value="Unassembled WGS sequence"/>
</dbReference>
<evidence type="ECO:0000313" key="2">
    <source>
        <dbReference type="EMBL" id="SFE00284.1"/>
    </source>
</evidence>
<evidence type="ECO:0000313" key="4">
    <source>
        <dbReference type="Proteomes" id="UP000199474"/>
    </source>
</evidence>
<dbReference type="EMBL" id="FOMR01000021">
    <property type="protein sequence ID" value="SFE50216.1"/>
    <property type="molecule type" value="Genomic_DNA"/>
</dbReference>
<organism evidence="2 4">
    <name type="scientific">Lentibacillus persicus</name>
    <dbReference type="NCBI Taxonomy" id="640948"/>
    <lineage>
        <taxon>Bacteria</taxon>
        <taxon>Bacillati</taxon>
        <taxon>Bacillota</taxon>
        <taxon>Bacilli</taxon>
        <taxon>Bacillales</taxon>
        <taxon>Bacillaceae</taxon>
        <taxon>Lentibacillus</taxon>
    </lineage>
</organism>
<dbReference type="AlphaFoldDB" id="A0A1I1WYL4"/>
<feature type="transmembrane region" description="Helical" evidence="1">
    <location>
        <begin position="6"/>
        <end position="30"/>
    </location>
</feature>
<accession>A0A1I1WYL4</accession>
<protein>
    <submittedName>
        <fullName evidence="2">Uncharacterized protein</fullName>
    </submittedName>
</protein>
<reference evidence="4" key="2">
    <citation type="submission" date="2016-10" db="EMBL/GenBank/DDBJ databases">
        <authorList>
            <person name="Varghese N."/>
            <person name="Submissions S."/>
        </authorList>
    </citation>
    <scope>NUCLEOTIDE SEQUENCE [LARGE SCALE GENOMIC DNA]</scope>
    <source>
        <strain evidence="4">DSM 22530</strain>
    </source>
</reference>
<name>A0A1I1WYL4_9BACI</name>
<dbReference type="EMBL" id="FOMR01000007">
    <property type="protein sequence ID" value="SFE00284.1"/>
    <property type="molecule type" value="Genomic_DNA"/>
</dbReference>
<evidence type="ECO:0000256" key="1">
    <source>
        <dbReference type="SAM" id="Phobius"/>
    </source>
</evidence>
<keyword evidence="1" id="KW-0812">Transmembrane</keyword>
<proteinExistence type="predicted"/>
<keyword evidence="1" id="KW-1133">Transmembrane helix</keyword>
<keyword evidence="4" id="KW-1185">Reference proteome</keyword>
<evidence type="ECO:0000313" key="3">
    <source>
        <dbReference type="EMBL" id="SFE50216.1"/>
    </source>
</evidence>
<dbReference type="RefSeq" id="WP_177183416.1">
    <property type="nucleotide sequence ID" value="NZ_FOMR01000007.1"/>
</dbReference>
<reference evidence="2" key="1">
    <citation type="submission" date="2016-10" db="EMBL/GenBank/DDBJ databases">
        <authorList>
            <person name="de Groot N.N."/>
        </authorList>
    </citation>
    <scope>NUCLEOTIDE SEQUENCE [LARGE SCALE GENOMIC DNA]</scope>
    <source>
        <strain evidence="2">DSM 22530</strain>
    </source>
</reference>
<sequence>MNIQELMPIIIIFLNLIITIAIIFGAVFTVKYVKSRNSSKEKLEERVRKLEEKVNK</sequence>
<gene>
    <name evidence="2" type="ORF">SAMN05216238_10729</name>
    <name evidence="3" type="ORF">SAMN05216238_1211</name>
</gene>
<keyword evidence="1" id="KW-0472">Membrane</keyword>